<evidence type="ECO:0000313" key="2">
    <source>
        <dbReference type="Proteomes" id="UP000324222"/>
    </source>
</evidence>
<dbReference type="EMBL" id="VSRR010104661">
    <property type="protein sequence ID" value="MPC96107.1"/>
    <property type="molecule type" value="Genomic_DNA"/>
</dbReference>
<name>A0A5B7JSN2_PORTR</name>
<protein>
    <submittedName>
        <fullName evidence="1">Uncharacterized protein</fullName>
    </submittedName>
</protein>
<reference evidence="1 2" key="1">
    <citation type="submission" date="2019-05" db="EMBL/GenBank/DDBJ databases">
        <title>Another draft genome of Portunus trituberculatus and its Hox gene families provides insights of decapod evolution.</title>
        <authorList>
            <person name="Jeong J.-H."/>
            <person name="Song I."/>
            <person name="Kim S."/>
            <person name="Choi T."/>
            <person name="Kim D."/>
            <person name="Ryu S."/>
            <person name="Kim W."/>
        </authorList>
    </citation>
    <scope>NUCLEOTIDE SEQUENCE [LARGE SCALE GENOMIC DNA]</scope>
    <source>
        <tissue evidence="1">Muscle</tissue>
    </source>
</reference>
<sequence>MLYSYPIAHGAVIAAILWFHNGHPETPEIPTRVRKTAGGRKPPHIGSDALAIPAGSYSSITARHGGNGDTKTYGSQYS</sequence>
<organism evidence="1 2">
    <name type="scientific">Portunus trituberculatus</name>
    <name type="common">Swimming crab</name>
    <name type="synonym">Neptunus trituberculatus</name>
    <dbReference type="NCBI Taxonomy" id="210409"/>
    <lineage>
        <taxon>Eukaryota</taxon>
        <taxon>Metazoa</taxon>
        <taxon>Ecdysozoa</taxon>
        <taxon>Arthropoda</taxon>
        <taxon>Crustacea</taxon>
        <taxon>Multicrustacea</taxon>
        <taxon>Malacostraca</taxon>
        <taxon>Eumalacostraca</taxon>
        <taxon>Eucarida</taxon>
        <taxon>Decapoda</taxon>
        <taxon>Pleocyemata</taxon>
        <taxon>Brachyura</taxon>
        <taxon>Eubrachyura</taxon>
        <taxon>Portunoidea</taxon>
        <taxon>Portunidae</taxon>
        <taxon>Portuninae</taxon>
        <taxon>Portunus</taxon>
    </lineage>
</organism>
<dbReference type="Proteomes" id="UP000324222">
    <property type="component" value="Unassembled WGS sequence"/>
</dbReference>
<dbReference type="AlphaFoldDB" id="A0A5B7JSN2"/>
<gene>
    <name evidence="1" type="ORF">E2C01_091344</name>
</gene>
<accession>A0A5B7JSN2</accession>
<evidence type="ECO:0000313" key="1">
    <source>
        <dbReference type="EMBL" id="MPC96107.1"/>
    </source>
</evidence>
<keyword evidence="2" id="KW-1185">Reference proteome</keyword>
<proteinExistence type="predicted"/>
<comment type="caution">
    <text evidence="1">The sequence shown here is derived from an EMBL/GenBank/DDBJ whole genome shotgun (WGS) entry which is preliminary data.</text>
</comment>